<dbReference type="Proteomes" id="UP000708208">
    <property type="component" value="Unassembled WGS sequence"/>
</dbReference>
<dbReference type="EMBL" id="CAJVCH010151794">
    <property type="protein sequence ID" value="CAG7727652.1"/>
    <property type="molecule type" value="Genomic_DNA"/>
</dbReference>
<feature type="non-terminal residue" evidence="1">
    <location>
        <position position="153"/>
    </location>
</feature>
<protein>
    <submittedName>
        <fullName evidence="1">Uncharacterized protein</fullName>
    </submittedName>
</protein>
<gene>
    <name evidence="1" type="ORF">AFUS01_LOCUS16483</name>
</gene>
<proteinExistence type="predicted"/>
<evidence type="ECO:0000313" key="1">
    <source>
        <dbReference type="EMBL" id="CAG7727652.1"/>
    </source>
</evidence>
<dbReference type="AlphaFoldDB" id="A0A8J2P6H5"/>
<organism evidence="1 2">
    <name type="scientific">Allacma fusca</name>
    <dbReference type="NCBI Taxonomy" id="39272"/>
    <lineage>
        <taxon>Eukaryota</taxon>
        <taxon>Metazoa</taxon>
        <taxon>Ecdysozoa</taxon>
        <taxon>Arthropoda</taxon>
        <taxon>Hexapoda</taxon>
        <taxon>Collembola</taxon>
        <taxon>Symphypleona</taxon>
        <taxon>Sminthuridae</taxon>
        <taxon>Allacma</taxon>
    </lineage>
</organism>
<comment type="caution">
    <text evidence="1">The sequence shown here is derived from an EMBL/GenBank/DDBJ whole genome shotgun (WGS) entry which is preliminary data.</text>
</comment>
<sequence length="153" mass="17874">PNKRREAPFIQRIPKYEFLGSTTLDLNEVLQHLHGFSKIIEPPFSNYSKQKFNRKMEMPLLRFHSCKHLNKIPNESKDNISKASQLTPVTEFIRGMIQKPMVRLFSGENLTGDFEDYHFGKDNKLKGCYLLKKIRKVKSAATLGKCIRLFEEE</sequence>
<name>A0A8J2P6H5_9HEXA</name>
<accession>A0A8J2P6H5</accession>
<evidence type="ECO:0000313" key="2">
    <source>
        <dbReference type="Proteomes" id="UP000708208"/>
    </source>
</evidence>
<keyword evidence="2" id="KW-1185">Reference proteome</keyword>
<feature type="non-terminal residue" evidence="1">
    <location>
        <position position="1"/>
    </location>
</feature>
<reference evidence="1" key="1">
    <citation type="submission" date="2021-06" db="EMBL/GenBank/DDBJ databases">
        <authorList>
            <person name="Hodson N. C."/>
            <person name="Mongue J. A."/>
            <person name="Jaron S. K."/>
        </authorList>
    </citation>
    <scope>NUCLEOTIDE SEQUENCE</scope>
</reference>